<dbReference type="Gene3D" id="1.10.287.130">
    <property type="match status" value="1"/>
</dbReference>
<evidence type="ECO:0000259" key="10">
    <source>
        <dbReference type="PROSITE" id="PS50110"/>
    </source>
</evidence>
<dbReference type="PANTHER" id="PTHR43547">
    <property type="entry name" value="TWO-COMPONENT HISTIDINE KINASE"/>
    <property type="match status" value="1"/>
</dbReference>
<dbReference type="PROSITE" id="PS50110">
    <property type="entry name" value="RESPONSE_REGULATORY"/>
    <property type="match status" value="1"/>
</dbReference>
<dbReference type="Pfam" id="PF07495">
    <property type="entry name" value="Y_Y_Y"/>
    <property type="match status" value="1"/>
</dbReference>
<dbReference type="GO" id="GO:0016301">
    <property type="term" value="F:kinase activity"/>
    <property type="evidence" value="ECO:0007669"/>
    <property type="project" value="UniProtKB-KW"/>
</dbReference>
<evidence type="ECO:0000259" key="8">
    <source>
        <dbReference type="PROSITE" id="PS01124"/>
    </source>
</evidence>
<evidence type="ECO:0000256" key="7">
    <source>
        <dbReference type="SAM" id="Phobius"/>
    </source>
</evidence>
<dbReference type="RefSeq" id="WP_311953844.1">
    <property type="nucleotide sequence ID" value="NZ_JAVLVU010000001.1"/>
</dbReference>
<feature type="domain" description="HTH araC/xylS-type" evidence="8">
    <location>
        <begin position="1252"/>
        <end position="1351"/>
    </location>
</feature>
<evidence type="ECO:0000313" key="12">
    <source>
        <dbReference type="Proteomes" id="UP001258315"/>
    </source>
</evidence>
<dbReference type="PROSITE" id="PS01124">
    <property type="entry name" value="HTH_ARAC_FAMILY_2"/>
    <property type="match status" value="1"/>
</dbReference>
<dbReference type="SMART" id="SM00387">
    <property type="entry name" value="HATPase_c"/>
    <property type="match status" value="1"/>
</dbReference>
<dbReference type="InterPro" id="IPR036097">
    <property type="entry name" value="HisK_dim/P_sf"/>
</dbReference>
<reference evidence="12" key="1">
    <citation type="submission" date="2023-07" db="EMBL/GenBank/DDBJ databases">
        <title>Functional and genomic diversity of the sorghum phyllosphere microbiome.</title>
        <authorList>
            <person name="Shade A."/>
        </authorList>
    </citation>
    <scope>NUCLEOTIDE SEQUENCE [LARGE SCALE GENOMIC DNA]</scope>
    <source>
        <strain evidence="12">SORGH_AS_0422</strain>
    </source>
</reference>
<dbReference type="CDD" id="cd00082">
    <property type="entry name" value="HisKA"/>
    <property type="match status" value="1"/>
</dbReference>
<dbReference type="CDD" id="cd16922">
    <property type="entry name" value="HATPase_EvgS-ArcB-TorS-like"/>
    <property type="match status" value="1"/>
</dbReference>
<keyword evidence="4" id="KW-0805">Transcription regulation</keyword>
<dbReference type="Pfam" id="PF12833">
    <property type="entry name" value="HTH_18"/>
    <property type="match status" value="1"/>
</dbReference>
<dbReference type="EC" id="2.7.13.3" evidence="2"/>
<dbReference type="SUPFAM" id="SSF52172">
    <property type="entry name" value="CheY-like"/>
    <property type="match status" value="1"/>
</dbReference>
<feature type="transmembrane region" description="Helical" evidence="7">
    <location>
        <begin position="782"/>
        <end position="803"/>
    </location>
</feature>
<keyword evidence="5" id="KW-0804">Transcription</keyword>
<dbReference type="SMART" id="SM00388">
    <property type="entry name" value="HisKA"/>
    <property type="match status" value="1"/>
</dbReference>
<keyword evidence="7" id="KW-1133">Transmembrane helix</keyword>
<dbReference type="InterPro" id="IPR011123">
    <property type="entry name" value="Y_Y_Y"/>
</dbReference>
<dbReference type="EMBL" id="JAVLVU010000001">
    <property type="protein sequence ID" value="MDT3405366.1"/>
    <property type="molecule type" value="Genomic_DNA"/>
</dbReference>
<evidence type="ECO:0000256" key="2">
    <source>
        <dbReference type="ARBA" id="ARBA00012438"/>
    </source>
</evidence>
<dbReference type="SUPFAM" id="SSF63829">
    <property type="entry name" value="Calcium-dependent phosphotriesterase"/>
    <property type="match status" value="3"/>
</dbReference>
<dbReference type="InterPro" id="IPR013783">
    <property type="entry name" value="Ig-like_fold"/>
</dbReference>
<dbReference type="CDD" id="cd00146">
    <property type="entry name" value="PKD"/>
    <property type="match status" value="1"/>
</dbReference>
<dbReference type="PROSITE" id="PS50109">
    <property type="entry name" value="HIS_KIN"/>
    <property type="match status" value="1"/>
</dbReference>
<evidence type="ECO:0000256" key="1">
    <source>
        <dbReference type="ARBA" id="ARBA00000085"/>
    </source>
</evidence>
<dbReference type="Gene3D" id="2.130.10.10">
    <property type="entry name" value="YVTN repeat-like/Quinoprotein amine dehydrogenase"/>
    <property type="match status" value="2"/>
</dbReference>
<gene>
    <name evidence="11" type="ORF">QE417_004438</name>
</gene>
<keyword evidence="12" id="KW-1185">Reference proteome</keyword>
<comment type="catalytic activity">
    <reaction evidence="1">
        <text>ATP + protein L-histidine = ADP + protein N-phospho-L-histidine.</text>
        <dbReference type="EC" id="2.7.13.3"/>
    </reaction>
</comment>
<dbReference type="Pfam" id="PF07494">
    <property type="entry name" value="Reg_prop"/>
    <property type="match status" value="8"/>
</dbReference>
<dbReference type="Gene3D" id="1.10.10.60">
    <property type="entry name" value="Homeodomain-like"/>
    <property type="match status" value="1"/>
</dbReference>
<keyword evidence="7" id="KW-0472">Membrane</keyword>
<dbReference type="SMART" id="SM00342">
    <property type="entry name" value="HTH_ARAC"/>
    <property type="match status" value="1"/>
</dbReference>
<dbReference type="InterPro" id="IPR003594">
    <property type="entry name" value="HATPase_dom"/>
</dbReference>
<dbReference type="Proteomes" id="UP001258315">
    <property type="component" value="Unassembled WGS sequence"/>
</dbReference>
<dbReference type="Pfam" id="PF00512">
    <property type="entry name" value="HisKA"/>
    <property type="match status" value="1"/>
</dbReference>
<dbReference type="InterPro" id="IPR005467">
    <property type="entry name" value="His_kinase_dom"/>
</dbReference>
<dbReference type="InterPro" id="IPR011006">
    <property type="entry name" value="CheY-like_superfamily"/>
</dbReference>
<keyword evidence="7" id="KW-0812">Transmembrane</keyword>
<dbReference type="InterPro" id="IPR018060">
    <property type="entry name" value="HTH_AraC"/>
</dbReference>
<dbReference type="InterPro" id="IPR011110">
    <property type="entry name" value="Reg_prop"/>
</dbReference>
<dbReference type="Gene3D" id="3.40.50.2300">
    <property type="match status" value="1"/>
</dbReference>
<organism evidence="11 12">
    <name type="scientific">Mucilaginibacter terrae</name>
    <dbReference type="NCBI Taxonomy" id="1955052"/>
    <lineage>
        <taxon>Bacteria</taxon>
        <taxon>Pseudomonadati</taxon>
        <taxon>Bacteroidota</taxon>
        <taxon>Sphingobacteriia</taxon>
        <taxon>Sphingobacteriales</taxon>
        <taxon>Sphingobacteriaceae</taxon>
        <taxon>Mucilaginibacter</taxon>
    </lineage>
</organism>
<dbReference type="InterPro" id="IPR009057">
    <property type="entry name" value="Homeodomain-like_sf"/>
</dbReference>
<dbReference type="Gene3D" id="3.30.565.10">
    <property type="entry name" value="Histidine kinase-like ATPase, C-terminal domain"/>
    <property type="match status" value="1"/>
</dbReference>
<name>A0ABU3H0Y9_9SPHI</name>
<dbReference type="InterPro" id="IPR036890">
    <property type="entry name" value="HATPase_C_sf"/>
</dbReference>
<evidence type="ECO:0000256" key="4">
    <source>
        <dbReference type="ARBA" id="ARBA00023015"/>
    </source>
</evidence>
<evidence type="ECO:0000313" key="11">
    <source>
        <dbReference type="EMBL" id="MDT3405366.1"/>
    </source>
</evidence>
<dbReference type="Pfam" id="PF02518">
    <property type="entry name" value="HATPase_c"/>
    <property type="match status" value="1"/>
</dbReference>
<dbReference type="Gene3D" id="2.60.40.10">
    <property type="entry name" value="Immunoglobulins"/>
    <property type="match status" value="1"/>
</dbReference>
<keyword evidence="11" id="KW-0808">Transferase</keyword>
<proteinExistence type="predicted"/>
<evidence type="ECO:0000256" key="6">
    <source>
        <dbReference type="PROSITE-ProRule" id="PRU00169"/>
    </source>
</evidence>
<dbReference type="SUPFAM" id="SSF47384">
    <property type="entry name" value="Homodimeric domain of signal transducing histidine kinase"/>
    <property type="match status" value="1"/>
</dbReference>
<dbReference type="SUPFAM" id="SSF46689">
    <property type="entry name" value="Homeodomain-like"/>
    <property type="match status" value="1"/>
</dbReference>
<sequence>MFCVFAAKSQHIKANFDKHTVKDGLSSNTVYDVIKDKYGFVWIATDDGLNRFDGTNFTFYRNKDNDTSSLRINYISSLYEDSLGQLWIGTSGGGFSLYNRKKDAFYNFNVTIDKEWISEAITGMMEDNKGNLWITSFDGLYRVQLKTRQVKHIQVKGLRQTEPMLCIYKDHRQRLWIGTQNGLVLFDAVSGKVTRFSHNDSDPNSLVNNNVLSITEDNTGNIWAGTLDGLSMLSPNLKSFRNYRKSNSSAGGLSNNYIHAIKADDKNQLWIGTDGGLNILDIKNQQFTVYHPNERNNGGINSESIRSIYFDNHGICWLGTYQGGLNKFDRNFTHFNHKQRNAFDHQGLSAAVVTSFAETADNNVFVGTDGGGLNLFRSKTGVFDHINITPSKTNIRPKLSIMGLEMANPQTLWISTYFDGLFAYNPQNGTYRQFVKERAPLGLSNNNIFCTHLDRNGNLWIGTDGGGVNMLDKKQQTIRYFINPSGNSEDSRYPANNVIRTIEEDGSGKIWIGTFGAGVSVYDPDSKRFVTYNKGNSQLPNNYVLTILKDHSGQIWVGTNGGGISLFNPQTGKFRTFSEKDGLANDIVHKILEDKQGKIWASTNQGLSSLDRQTFVITNYDAQNGLQNSPFVLGAGLVLTNGDIYFGGQNGINYFSPSDIRKNLRKPGIALVNLYVENKKVLPEENGPLTEPILYARKIEIRHKQSFAIEYVALNYTNPSQNQYEYKLRGFDKEWIRAGKSHKALYTNLSPGTYEFHVRAINNDGVSNEKARTITVVILPPFWLTPLAFFFYIAIVAGLIFYVRKKEIRKLRTQFLLEQERQQAKQMIEQERSAAEHAHMLDQMKIKFLTNLSHEFRTPISLIMGPVENLLAGDSPTQIKPQLELVRRNGRRLLNLVNQLLDFRKMEQGELTLNLSATDLRAFLKDTTDSFVDMAERKGVEYKVKLPQHTLKALLDVNKLERILFNLLSNAFKFTDEGGKVTIQINVLTVSKDTLNLFCQISDTGIGIAAEDLPNVFNRFYQTDNSAVINNQGSGIGLSIAKEFIRLHGGNIKAESEPGLGSTFSFEIPLSIAVNEVPVDLNDDFMPQQNIEAEEMEPAQKELPLILIIDDEADFRFYLKENLKQYYRIIEAPNGHKGWQLALSMHPDLIISDVSMPVMDGMALSRKLKKDKRTLHIPLIVLTASNQETDELMALESEANDFITKPFNFAILQTKIRNLLALNDKLKATYSRLIKITLDEVEVESEEEKFLKAVMLYIENNLNDPQLSVDGISREFRMSRGSFYNKILELTGLVPVKLINSVKLERAVQLIEKSDLNVAQIAYQVGFSAPNYFSKAFKEKYHMSPSEYIQSNRKRREKPVVSN</sequence>
<evidence type="ECO:0000259" key="9">
    <source>
        <dbReference type="PROSITE" id="PS50109"/>
    </source>
</evidence>
<protein>
    <recommendedName>
        <fullName evidence="2">histidine kinase</fullName>
        <ecNumber evidence="2">2.7.13.3</ecNumber>
    </recommendedName>
</protein>
<dbReference type="InterPro" id="IPR001789">
    <property type="entry name" value="Sig_transdc_resp-reg_receiver"/>
</dbReference>
<feature type="modified residue" description="4-aspartylphosphate" evidence="6">
    <location>
        <position position="1153"/>
    </location>
</feature>
<evidence type="ECO:0000256" key="3">
    <source>
        <dbReference type="ARBA" id="ARBA00022553"/>
    </source>
</evidence>
<feature type="domain" description="Response regulatory" evidence="10">
    <location>
        <begin position="1105"/>
        <end position="1220"/>
    </location>
</feature>
<dbReference type="PRINTS" id="PR00344">
    <property type="entry name" value="BCTRLSENSOR"/>
</dbReference>
<comment type="caution">
    <text evidence="11">The sequence shown here is derived from an EMBL/GenBank/DDBJ whole genome shotgun (WGS) entry which is preliminary data.</text>
</comment>
<dbReference type="SMART" id="SM00448">
    <property type="entry name" value="REC"/>
    <property type="match status" value="1"/>
</dbReference>
<dbReference type="Pfam" id="PF00072">
    <property type="entry name" value="Response_reg"/>
    <property type="match status" value="1"/>
</dbReference>
<dbReference type="SUPFAM" id="SSF55874">
    <property type="entry name" value="ATPase domain of HSP90 chaperone/DNA topoisomerase II/histidine kinase"/>
    <property type="match status" value="1"/>
</dbReference>
<dbReference type="InterPro" id="IPR003661">
    <property type="entry name" value="HisK_dim/P_dom"/>
</dbReference>
<feature type="domain" description="Histidine kinase" evidence="9">
    <location>
        <begin position="851"/>
        <end position="1072"/>
    </location>
</feature>
<accession>A0ABU3H0Y9</accession>
<dbReference type="InterPro" id="IPR004358">
    <property type="entry name" value="Sig_transdc_His_kin-like_C"/>
</dbReference>
<evidence type="ECO:0000256" key="5">
    <source>
        <dbReference type="ARBA" id="ARBA00023163"/>
    </source>
</evidence>
<dbReference type="InterPro" id="IPR015943">
    <property type="entry name" value="WD40/YVTN_repeat-like_dom_sf"/>
</dbReference>
<keyword evidence="3 6" id="KW-0597">Phosphoprotein</keyword>
<keyword evidence="11" id="KW-0418">Kinase</keyword>
<dbReference type="PANTHER" id="PTHR43547:SF2">
    <property type="entry name" value="HYBRID SIGNAL TRANSDUCTION HISTIDINE KINASE C"/>
    <property type="match status" value="1"/>
</dbReference>